<reference evidence="3" key="1">
    <citation type="submission" date="2016-08" db="EMBL/GenBank/DDBJ databases">
        <authorList>
            <person name="Varghese N."/>
            <person name="Submissions Spin"/>
        </authorList>
    </citation>
    <scope>NUCLEOTIDE SEQUENCE [LARGE SCALE GENOMIC DNA]</scope>
    <source>
        <strain evidence="3">SGD-1123</strain>
    </source>
</reference>
<keyword evidence="3" id="KW-1185">Reference proteome</keyword>
<proteinExistence type="predicted"/>
<dbReference type="Proteomes" id="UP000181997">
    <property type="component" value="Unassembled WGS sequence"/>
</dbReference>
<dbReference type="InterPro" id="IPR011256">
    <property type="entry name" value="Reg_factor_effector_dom_sf"/>
</dbReference>
<dbReference type="SUPFAM" id="SSF55136">
    <property type="entry name" value="Probable bacterial effector-binding domain"/>
    <property type="match status" value="1"/>
</dbReference>
<dbReference type="AlphaFoldDB" id="A0A0V8H786"/>
<dbReference type="InterPro" id="IPR029441">
    <property type="entry name" value="Cass2"/>
</dbReference>
<name>A0A0V8H786_9BACI</name>
<dbReference type="Pfam" id="PF14526">
    <property type="entry name" value="Cass2"/>
    <property type="match status" value="1"/>
</dbReference>
<gene>
    <name evidence="2" type="ORF">GA0061094_4143</name>
</gene>
<accession>A0A0V8H786</accession>
<protein>
    <recommendedName>
        <fullName evidence="1">Integron-associated effector binding protein domain-containing protein</fullName>
    </recommendedName>
</protein>
<dbReference type="RefSeq" id="WP_058299921.1">
    <property type="nucleotide sequence ID" value="NZ_FMAU01000009.1"/>
</dbReference>
<dbReference type="OrthoDB" id="2863365at2"/>
<sequence>MKYKKIKQQFRLVGMKNYGAFADFDTEVPKAAQQFIAKAADFKHLVGTEIAVFESKKGEQHLNGQYYVGLIVDEAPNDVPDGMDVIELNEEYVTARGSINQIGSLHNGLVKWAAEQGFRRNPEAYIVETYHPVGNGDEEVEVYLPVYT</sequence>
<evidence type="ECO:0000259" key="1">
    <source>
        <dbReference type="Pfam" id="PF14526"/>
    </source>
</evidence>
<organism evidence="2 3">
    <name type="scientific">[Bacillus] enclensis</name>
    <dbReference type="NCBI Taxonomy" id="1402860"/>
    <lineage>
        <taxon>Bacteria</taxon>
        <taxon>Bacillati</taxon>
        <taxon>Bacillota</taxon>
        <taxon>Bacilli</taxon>
        <taxon>Bacillales</taxon>
        <taxon>Bacillaceae</taxon>
        <taxon>Rossellomorea</taxon>
    </lineage>
</organism>
<dbReference type="EMBL" id="FMAU01000009">
    <property type="protein sequence ID" value="SCC34445.1"/>
    <property type="molecule type" value="Genomic_DNA"/>
</dbReference>
<evidence type="ECO:0000313" key="2">
    <source>
        <dbReference type="EMBL" id="SCC34445.1"/>
    </source>
</evidence>
<evidence type="ECO:0000313" key="3">
    <source>
        <dbReference type="Proteomes" id="UP000181997"/>
    </source>
</evidence>
<dbReference type="Gene3D" id="3.20.80.10">
    <property type="entry name" value="Regulatory factor, effector binding domain"/>
    <property type="match status" value="1"/>
</dbReference>
<feature type="domain" description="Integron-associated effector binding protein" evidence="1">
    <location>
        <begin position="9"/>
        <end position="146"/>
    </location>
</feature>